<evidence type="ECO:0000313" key="2">
    <source>
        <dbReference type="EMBL" id="MFC3230380.1"/>
    </source>
</evidence>
<dbReference type="EMBL" id="JBHRTR010000044">
    <property type="protein sequence ID" value="MFC3230380.1"/>
    <property type="molecule type" value="Genomic_DNA"/>
</dbReference>
<accession>A0ABV7L6Y5</accession>
<feature type="chain" id="PRO_5046634141" description="Type IV secretion system protein VirB5" evidence="1">
    <location>
        <begin position="28"/>
        <end position="273"/>
    </location>
</feature>
<dbReference type="Proteomes" id="UP001595528">
    <property type="component" value="Unassembled WGS sequence"/>
</dbReference>
<sequence length="273" mass="28641">MAGRVHSRLICAAVFAAIGMGAPWSQARAAMEVHDSQNIVESAKAAAEAVKQTKELVAIKGFITDAKETLGPAVSLAMSIPGWVRESRNILQCIVPDPGTWLPQGDGGLGSLCDAQEAVREHLGLPTSGQLQGVIDSASGEVRGVFSVGGAKKGMWSEEADAPIDRTKVAVIEGRRRVAYEDAVFSAAATALALQNSVGAVSGEVEAIVSDTAGVDNINSRVAQTNRALASVLQELAATRAILAKLLELQALEQLNRLPVMYRGMPTFVQADK</sequence>
<comment type="caution">
    <text evidence="2">The sequence shown here is derived from an EMBL/GenBank/DDBJ whole genome shotgun (WGS) entry which is preliminary data.</text>
</comment>
<keyword evidence="1" id="KW-0732">Signal</keyword>
<evidence type="ECO:0000256" key="1">
    <source>
        <dbReference type="SAM" id="SignalP"/>
    </source>
</evidence>
<proteinExistence type="predicted"/>
<keyword evidence="3" id="KW-1185">Reference proteome</keyword>
<feature type="signal peptide" evidence="1">
    <location>
        <begin position="1"/>
        <end position="27"/>
    </location>
</feature>
<evidence type="ECO:0000313" key="3">
    <source>
        <dbReference type="Proteomes" id="UP001595528"/>
    </source>
</evidence>
<evidence type="ECO:0008006" key="4">
    <source>
        <dbReference type="Google" id="ProtNLM"/>
    </source>
</evidence>
<gene>
    <name evidence="2" type="ORF">ACFOGJ_24235</name>
</gene>
<name>A0ABV7L6Y5_9PROT</name>
<protein>
    <recommendedName>
        <fullName evidence="4">Type IV secretion system protein VirB5</fullName>
    </recommendedName>
</protein>
<organism evidence="2 3">
    <name type="scientific">Marinibaculum pumilum</name>
    <dbReference type="NCBI Taxonomy" id="1766165"/>
    <lineage>
        <taxon>Bacteria</taxon>
        <taxon>Pseudomonadati</taxon>
        <taxon>Pseudomonadota</taxon>
        <taxon>Alphaproteobacteria</taxon>
        <taxon>Rhodospirillales</taxon>
        <taxon>Rhodospirillaceae</taxon>
        <taxon>Marinibaculum</taxon>
    </lineage>
</organism>
<reference evidence="3" key="1">
    <citation type="journal article" date="2019" name="Int. J. Syst. Evol. Microbiol.">
        <title>The Global Catalogue of Microorganisms (GCM) 10K type strain sequencing project: providing services to taxonomists for standard genome sequencing and annotation.</title>
        <authorList>
            <consortium name="The Broad Institute Genomics Platform"/>
            <consortium name="The Broad Institute Genome Sequencing Center for Infectious Disease"/>
            <person name="Wu L."/>
            <person name="Ma J."/>
        </authorList>
    </citation>
    <scope>NUCLEOTIDE SEQUENCE [LARGE SCALE GENOMIC DNA]</scope>
    <source>
        <strain evidence="3">KCTC 42964</strain>
    </source>
</reference>
<dbReference type="RefSeq" id="WP_379905501.1">
    <property type="nucleotide sequence ID" value="NZ_JBHRTR010000044.1"/>
</dbReference>